<evidence type="ECO:0000256" key="7">
    <source>
        <dbReference type="ARBA" id="ARBA00023002"/>
    </source>
</evidence>
<name>A0A0W0S6C4_9GAMM</name>
<evidence type="ECO:0000313" key="16">
    <source>
        <dbReference type="Proteomes" id="UP000054921"/>
    </source>
</evidence>
<proteinExistence type="inferred from homology"/>
<sequence>MFTIQVLDNISPQGLSLFHPDLYQLGLNPIDPDVILVRSHKLHDHQFDKNLKAVARAGTGTDNIPVEALTQLGIPVFYAPGANANAVKELVMAAMIMGYRHLDETRTFITELSKEDNQLLNREIETKKKKFIGHEISGKTLGVIGLGNIGVKVANAGLALGMNVLGFDTNMTLTNALALMPGVEKVMDMNELLIHSDIITLHIPLNSATTHLINEENIALVKPHTLLLNFSREQIVSEAAILQQLTSKRLMGYITDFPTINLAGHPNVLCFPHLGASTQEAEQSAAEMVIRNICNYLEYGIIEYSINFPNISLSTTQVSNCYRLLAINENTPGAMGKITQHISKLGYNIEQMENKSRGPIAVNLIDISGPKEELPKLCDQLKHIPNLINIRLVSSYQK</sequence>
<dbReference type="OrthoDB" id="9805416at2"/>
<dbReference type="PATRIC" id="fig|28084.5.peg.937"/>
<comment type="catalytic activity">
    <reaction evidence="11">
        <text>(2R)-3-phosphoglycerate + NAD(+) = 3-phosphooxypyruvate + NADH + H(+)</text>
        <dbReference type="Rhea" id="RHEA:12641"/>
        <dbReference type="ChEBI" id="CHEBI:15378"/>
        <dbReference type="ChEBI" id="CHEBI:18110"/>
        <dbReference type="ChEBI" id="CHEBI:57540"/>
        <dbReference type="ChEBI" id="CHEBI:57945"/>
        <dbReference type="ChEBI" id="CHEBI:58272"/>
        <dbReference type="EC" id="1.1.1.95"/>
    </reaction>
</comment>
<dbReference type="Proteomes" id="UP000054921">
    <property type="component" value="Unassembled WGS sequence"/>
</dbReference>
<evidence type="ECO:0000256" key="2">
    <source>
        <dbReference type="ARBA" id="ARBA00005216"/>
    </source>
</evidence>
<dbReference type="Pfam" id="PF00389">
    <property type="entry name" value="2-Hacid_dh"/>
    <property type="match status" value="1"/>
</dbReference>
<dbReference type="InterPro" id="IPR006140">
    <property type="entry name" value="D-isomer_DH_NAD-bd"/>
</dbReference>
<dbReference type="InterPro" id="IPR029752">
    <property type="entry name" value="D-isomer_DH_CS1"/>
</dbReference>
<evidence type="ECO:0000313" key="17">
    <source>
        <dbReference type="Proteomes" id="UP000277577"/>
    </source>
</evidence>
<dbReference type="Pfam" id="PF02826">
    <property type="entry name" value="2-Hacid_dh_C"/>
    <property type="match status" value="1"/>
</dbReference>
<evidence type="ECO:0000259" key="13">
    <source>
        <dbReference type="PROSITE" id="PS51671"/>
    </source>
</evidence>
<dbReference type="InterPro" id="IPR036291">
    <property type="entry name" value="NAD(P)-bd_dom_sf"/>
</dbReference>
<organism evidence="14 16">
    <name type="scientific">Legionella cherrii</name>
    <dbReference type="NCBI Taxonomy" id="28084"/>
    <lineage>
        <taxon>Bacteria</taxon>
        <taxon>Pseudomonadati</taxon>
        <taxon>Pseudomonadota</taxon>
        <taxon>Gammaproteobacteria</taxon>
        <taxon>Legionellales</taxon>
        <taxon>Legionellaceae</taxon>
        <taxon>Legionella</taxon>
    </lineage>
</organism>
<dbReference type="SUPFAM" id="SSF52283">
    <property type="entry name" value="Formate/glycerate dehydrogenase catalytic domain-like"/>
    <property type="match status" value="1"/>
</dbReference>
<comment type="similarity">
    <text evidence="3 12">Belongs to the D-isomer specific 2-hydroxyacid dehydrogenase family.</text>
</comment>
<dbReference type="EMBL" id="LNXW01000013">
    <property type="protein sequence ID" value="KTC78848.1"/>
    <property type="molecule type" value="Genomic_DNA"/>
</dbReference>
<evidence type="ECO:0000256" key="12">
    <source>
        <dbReference type="RuleBase" id="RU003719"/>
    </source>
</evidence>
<comment type="catalytic activity">
    <reaction evidence="10">
        <text>(R)-2-hydroxyglutarate + NAD(+) = 2-oxoglutarate + NADH + H(+)</text>
        <dbReference type="Rhea" id="RHEA:49612"/>
        <dbReference type="ChEBI" id="CHEBI:15378"/>
        <dbReference type="ChEBI" id="CHEBI:15801"/>
        <dbReference type="ChEBI" id="CHEBI:16810"/>
        <dbReference type="ChEBI" id="CHEBI:57540"/>
        <dbReference type="ChEBI" id="CHEBI:57945"/>
        <dbReference type="EC" id="1.1.1.399"/>
    </reaction>
</comment>
<dbReference type="STRING" id="28084.Lche_0868"/>
<keyword evidence="17" id="KW-1185">Reference proteome</keyword>
<dbReference type="CDD" id="cd12174">
    <property type="entry name" value="PGDH_like_3"/>
    <property type="match status" value="1"/>
</dbReference>
<evidence type="ECO:0000313" key="15">
    <source>
        <dbReference type="EMBL" id="VEB35736.1"/>
    </source>
</evidence>
<dbReference type="EC" id="1.1.1.399" evidence="4"/>
<comment type="pathway">
    <text evidence="2">Amino-acid biosynthesis; L-serine biosynthesis; L-serine from 3-phospho-D-glycerate: step 1/3.</text>
</comment>
<accession>A0A0W0S6C4</accession>
<dbReference type="UniPathway" id="UPA00135">
    <property type="reaction ID" value="UER00196"/>
</dbReference>
<evidence type="ECO:0000256" key="5">
    <source>
        <dbReference type="ARBA" id="ARBA00013143"/>
    </source>
</evidence>
<keyword evidence="7 12" id="KW-0560">Oxidoreductase</keyword>
<evidence type="ECO:0000256" key="4">
    <source>
        <dbReference type="ARBA" id="ARBA00013001"/>
    </source>
</evidence>
<keyword evidence="8" id="KW-0520">NAD</keyword>
<dbReference type="PROSITE" id="PS00065">
    <property type="entry name" value="D_2_HYDROXYACID_DH_1"/>
    <property type="match status" value="1"/>
</dbReference>
<comment type="function">
    <text evidence="1">Catalyzes the reversible oxidation of 3-phospho-D-glycerate to 3-phosphonooxypyruvate, the first step of the phosphorylated L-serine biosynthesis pathway. Also catalyzes the reversible oxidation of 2-hydroxyglutarate to 2-oxoglutarate.</text>
</comment>
<dbReference type="PROSITE" id="PS51671">
    <property type="entry name" value="ACT"/>
    <property type="match status" value="1"/>
</dbReference>
<dbReference type="InterPro" id="IPR002912">
    <property type="entry name" value="ACT_dom"/>
</dbReference>
<dbReference type="Gene3D" id="3.40.50.720">
    <property type="entry name" value="NAD(P)-binding Rossmann-like Domain"/>
    <property type="match status" value="2"/>
</dbReference>
<dbReference type="GO" id="GO:0051287">
    <property type="term" value="F:NAD binding"/>
    <property type="evidence" value="ECO:0007669"/>
    <property type="project" value="InterPro"/>
</dbReference>
<reference evidence="15 17" key="2">
    <citation type="submission" date="2018-12" db="EMBL/GenBank/DDBJ databases">
        <authorList>
            <consortium name="Pathogen Informatics"/>
        </authorList>
    </citation>
    <scope>NUCLEOTIDE SEQUENCE [LARGE SCALE GENOMIC DNA]</scope>
    <source>
        <strain evidence="15 17">NCTC11976</strain>
    </source>
</reference>
<evidence type="ECO:0000256" key="11">
    <source>
        <dbReference type="ARBA" id="ARBA00048731"/>
    </source>
</evidence>
<dbReference type="SUPFAM" id="SSF51735">
    <property type="entry name" value="NAD(P)-binding Rossmann-fold domains"/>
    <property type="match status" value="1"/>
</dbReference>
<dbReference type="PROSITE" id="PS00670">
    <property type="entry name" value="D_2_HYDROXYACID_DH_2"/>
    <property type="match status" value="1"/>
</dbReference>
<dbReference type="PANTHER" id="PTHR42938:SF47">
    <property type="entry name" value="HYDROXYPYRUVATE REDUCTASE"/>
    <property type="match status" value="1"/>
</dbReference>
<dbReference type="Proteomes" id="UP000277577">
    <property type="component" value="Chromosome"/>
</dbReference>
<evidence type="ECO:0000256" key="6">
    <source>
        <dbReference type="ARBA" id="ARBA00021582"/>
    </source>
</evidence>
<evidence type="ECO:0000256" key="1">
    <source>
        <dbReference type="ARBA" id="ARBA00003800"/>
    </source>
</evidence>
<dbReference type="InterPro" id="IPR006139">
    <property type="entry name" value="D-isomer_2_OHA_DH_cat_dom"/>
</dbReference>
<reference evidence="14 16" key="1">
    <citation type="submission" date="2015-11" db="EMBL/GenBank/DDBJ databases">
        <title>Genomic analysis of 38 Legionella species identifies large and diverse effector repertoires.</title>
        <authorList>
            <person name="Burstein D."/>
            <person name="Amaro F."/>
            <person name="Zusman T."/>
            <person name="Lifshitz Z."/>
            <person name="Cohen O."/>
            <person name="Gilbert J.A."/>
            <person name="Pupko T."/>
            <person name="Shuman H.A."/>
            <person name="Segal G."/>
        </authorList>
    </citation>
    <scope>NUCLEOTIDE SEQUENCE [LARGE SCALE GENOMIC DNA]</scope>
    <source>
        <strain evidence="14 16">ORW</strain>
    </source>
</reference>
<evidence type="ECO:0000256" key="8">
    <source>
        <dbReference type="ARBA" id="ARBA00023027"/>
    </source>
</evidence>
<evidence type="ECO:0000256" key="10">
    <source>
        <dbReference type="ARBA" id="ARBA00048126"/>
    </source>
</evidence>
<dbReference type="AlphaFoldDB" id="A0A0W0S6C4"/>
<dbReference type="GO" id="GO:0004617">
    <property type="term" value="F:phosphoglycerate dehydrogenase activity"/>
    <property type="evidence" value="ECO:0007669"/>
    <property type="project" value="UniProtKB-EC"/>
</dbReference>
<evidence type="ECO:0000256" key="9">
    <source>
        <dbReference type="ARBA" id="ARBA00030455"/>
    </source>
</evidence>
<dbReference type="InterPro" id="IPR029753">
    <property type="entry name" value="D-isomer_DH_CS"/>
</dbReference>
<gene>
    <name evidence="15" type="primary">serA</name>
    <name evidence="14" type="ORF">Lche_0868</name>
    <name evidence="15" type="ORF">NCTC11976_01508</name>
</gene>
<dbReference type="InterPro" id="IPR045865">
    <property type="entry name" value="ACT-like_dom_sf"/>
</dbReference>
<evidence type="ECO:0000256" key="3">
    <source>
        <dbReference type="ARBA" id="ARBA00005854"/>
    </source>
</evidence>
<dbReference type="PANTHER" id="PTHR42938">
    <property type="entry name" value="FORMATE DEHYDROGENASE 1"/>
    <property type="match status" value="1"/>
</dbReference>
<dbReference type="SUPFAM" id="SSF55021">
    <property type="entry name" value="ACT-like"/>
    <property type="match status" value="1"/>
</dbReference>
<dbReference type="RefSeq" id="WP_028382341.1">
    <property type="nucleotide sequence ID" value="NZ_CAAAIT010000002.1"/>
</dbReference>
<evidence type="ECO:0000313" key="14">
    <source>
        <dbReference type="EMBL" id="KTC78848.1"/>
    </source>
</evidence>
<dbReference type="Gene3D" id="3.30.70.260">
    <property type="match status" value="1"/>
</dbReference>
<dbReference type="EMBL" id="LR134173">
    <property type="protein sequence ID" value="VEB35736.1"/>
    <property type="molecule type" value="Genomic_DNA"/>
</dbReference>
<feature type="domain" description="ACT" evidence="13">
    <location>
        <begin position="323"/>
        <end position="395"/>
    </location>
</feature>
<protein>
    <recommendedName>
        <fullName evidence="6">D-3-phosphoglycerate dehydrogenase</fullName>
        <ecNumber evidence="4">1.1.1.399</ecNumber>
        <ecNumber evidence="5">1.1.1.95</ecNumber>
    </recommendedName>
    <alternativeName>
        <fullName evidence="9">2-oxoglutarate reductase</fullName>
    </alternativeName>
</protein>
<dbReference type="EC" id="1.1.1.95" evidence="5"/>